<dbReference type="GO" id="GO:0043190">
    <property type="term" value="C:ATP-binding cassette (ABC) transporter complex"/>
    <property type="evidence" value="ECO:0007669"/>
    <property type="project" value="InterPro"/>
</dbReference>
<dbReference type="InterPro" id="IPR050962">
    <property type="entry name" value="Phosphate-bind_PstS"/>
</dbReference>
<keyword evidence="4 6" id="KW-0813">Transport</keyword>
<comment type="caution">
    <text evidence="9">The sequence shown here is derived from an EMBL/GenBank/DDBJ whole genome shotgun (WGS) entry which is preliminary data.</text>
</comment>
<comment type="similarity">
    <text evidence="2 6">Belongs to the PstS family.</text>
</comment>
<comment type="subunit">
    <text evidence="3">The complex is composed of two ATP-binding proteins (PstB), two transmembrane proteins (PstC and PstA) and a solute-binding protein (PstS).</text>
</comment>
<dbReference type="InterPro" id="IPR005673">
    <property type="entry name" value="ABC_phos-bd_PstS"/>
</dbReference>
<evidence type="ECO:0000256" key="7">
    <source>
        <dbReference type="SAM" id="SignalP"/>
    </source>
</evidence>
<dbReference type="GO" id="GO:0042301">
    <property type="term" value="F:phosphate ion binding"/>
    <property type="evidence" value="ECO:0007669"/>
    <property type="project" value="InterPro"/>
</dbReference>
<gene>
    <name evidence="9" type="primary">pstS</name>
    <name evidence="9" type="ORF">ENO34_00970</name>
</gene>
<reference evidence="9" key="1">
    <citation type="journal article" date="2020" name="mSystems">
        <title>Genome- and Community-Level Interaction Insights into Carbon Utilization and Element Cycling Functions of Hydrothermarchaeota in Hydrothermal Sediment.</title>
        <authorList>
            <person name="Zhou Z."/>
            <person name="Liu Y."/>
            <person name="Xu W."/>
            <person name="Pan J."/>
            <person name="Luo Z.H."/>
            <person name="Li M."/>
        </authorList>
    </citation>
    <scope>NUCLEOTIDE SEQUENCE [LARGE SCALE GENOMIC DNA]</scope>
    <source>
        <strain evidence="9">SpSt-1257</strain>
    </source>
</reference>
<dbReference type="NCBIfam" id="NF008171">
    <property type="entry name" value="PRK10918.1"/>
    <property type="match status" value="1"/>
</dbReference>
<evidence type="ECO:0000313" key="9">
    <source>
        <dbReference type="EMBL" id="HEV08952.1"/>
    </source>
</evidence>
<dbReference type="Gene3D" id="3.40.190.10">
    <property type="entry name" value="Periplasmic binding protein-like II"/>
    <property type="match status" value="2"/>
</dbReference>
<dbReference type="NCBIfam" id="TIGR00975">
    <property type="entry name" value="3a0107s03"/>
    <property type="match status" value="1"/>
</dbReference>
<organism evidence="9">
    <name type="scientific">Sulfurihydrogenibium azorense</name>
    <dbReference type="NCBI Taxonomy" id="309806"/>
    <lineage>
        <taxon>Bacteria</taxon>
        <taxon>Pseudomonadati</taxon>
        <taxon>Aquificota</taxon>
        <taxon>Aquificia</taxon>
        <taxon>Aquificales</taxon>
        <taxon>Hydrogenothermaceae</taxon>
        <taxon>Sulfurihydrogenibium</taxon>
    </lineage>
</organism>
<sequence length="334" mass="37153">MKTLGKLAMGGILAVSTVVFAAEVTGAGSTFAYPMISAWAFMYEKATGIKVNYQSIGSGGGIRQIENRTVDFGASDAPLTPDELNKKRLLQFPIIIGGVVMVYNLPELQGKQLNFDGAAICNIYLGKIKKWNDPYLRQLNPGVNLPDRDITVVRRSDGSGTTWIFTNYLSKVCPEWQNKVGYGTSVNWPIGIGGKGNEGVANYVRRMRGAIGYVEYIYAKQNNMIPARVKNREGNFVAPSPESFQAAAANAKWDKKQHFYYVLTDQPGKDSYPISGATFVLLAKDRPESSKKAVQFFDWAFKNGDKEALRLNYIPMPQNVKNLIREYWKENGLM</sequence>
<keyword evidence="5 6" id="KW-0592">Phosphate transport</keyword>
<keyword evidence="7" id="KW-0732">Signal</keyword>
<evidence type="ECO:0000256" key="5">
    <source>
        <dbReference type="ARBA" id="ARBA00022592"/>
    </source>
</evidence>
<evidence type="ECO:0000256" key="2">
    <source>
        <dbReference type="ARBA" id="ARBA00008725"/>
    </source>
</evidence>
<feature type="domain" description="PBP" evidence="8">
    <location>
        <begin position="23"/>
        <end position="301"/>
    </location>
</feature>
<dbReference type="GO" id="GO:0035435">
    <property type="term" value="P:phosphate ion transmembrane transport"/>
    <property type="evidence" value="ECO:0007669"/>
    <property type="project" value="InterPro"/>
</dbReference>
<feature type="chain" id="PRO_5032305751" description="Phosphate-binding protein" evidence="7">
    <location>
        <begin position="22"/>
        <end position="334"/>
    </location>
</feature>
<dbReference type="Pfam" id="PF12849">
    <property type="entry name" value="PBP_like_2"/>
    <property type="match status" value="1"/>
</dbReference>
<dbReference type="PANTHER" id="PTHR42996:SF1">
    <property type="entry name" value="PHOSPHATE-BINDING PROTEIN PSTS"/>
    <property type="match status" value="1"/>
</dbReference>
<evidence type="ECO:0000259" key="8">
    <source>
        <dbReference type="Pfam" id="PF12849"/>
    </source>
</evidence>
<evidence type="ECO:0000256" key="1">
    <source>
        <dbReference type="ARBA" id="ARBA00002841"/>
    </source>
</evidence>
<evidence type="ECO:0000256" key="3">
    <source>
        <dbReference type="ARBA" id="ARBA00011529"/>
    </source>
</evidence>
<feature type="signal peptide" evidence="7">
    <location>
        <begin position="1"/>
        <end position="21"/>
    </location>
</feature>
<dbReference type="PANTHER" id="PTHR42996">
    <property type="entry name" value="PHOSPHATE-BINDING PROTEIN PSTS"/>
    <property type="match status" value="1"/>
</dbReference>
<proteinExistence type="inferred from homology"/>
<protein>
    <recommendedName>
        <fullName evidence="6">Phosphate-binding protein</fullName>
    </recommendedName>
</protein>
<comment type="function">
    <text evidence="1">Part of the ABC transporter complex PstSACB involved in phosphate import.</text>
</comment>
<evidence type="ECO:0000256" key="4">
    <source>
        <dbReference type="ARBA" id="ARBA00022448"/>
    </source>
</evidence>
<dbReference type="AlphaFoldDB" id="A0A831YAP9"/>
<accession>A0A831YAP9</accession>
<evidence type="ECO:0000256" key="6">
    <source>
        <dbReference type="PIRNR" id="PIRNR002756"/>
    </source>
</evidence>
<dbReference type="Proteomes" id="UP000885621">
    <property type="component" value="Unassembled WGS sequence"/>
</dbReference>
<dbReference type="CDD" id="cd13565">
    <property type="entry name" value="PBP2_PstS"/>
    <property type="match status" value="1"/>
</dbReference>
<dbReference type="PIRSF" id="PIRSF002756">
    <property type="entry name" value="PstS"/>
    <property type="match status" value="1"/>
</dbReference>
<dbReference type="SUPFAM" id="SSF53850">
    <property type="entry name" value="Periplasmic binding protein-like II"/>
    <property type="match status" value="1"/>
</dbReference>
<dbReference type="EMBL" id="DSFC01000053">
    <property type="protein sequence ID" value="HEV08952.1"/>
    <property type="molecule type" value="Genomic_DNA"/>
</dbReference>
<dbReference type="InterPro" id="IPR024370">
    <property type="entry name" value="PBP_domain"/>
</dbReference>
<name>A0A831YAP9_9AQUI</name>